<dbReference type="Pfam" id="PF13176">
    <property type="entry name" value="TPR_7"/>
    <property type="match status" value="1"/>
</dbReference>
<dbReference type="InterPro" id="IPR019734">
    <property type="entry name" value="TPR_rpt"/>
</dbReference>
<keyword evidence="5" id="KW-0547">Nucleotide-binding</keyword>
<dbReference type="Pfam" id="PF07568">
    <property type="entry name" value="HisKA_2"/>
    <property type="match status" value="1"/>
</dbReference>
<dbReference type="InterPro" id="IPR036890">
    <property type="entry name" value="HATPase_C_sf"/>
</dbReference>
<dbReference type="PANTHER" id="PTHR41523">
    <property type="entry name" value="TWO-COMPONENT SYSTEM SENSOR PROTEIN"/>
    <property type="match status" value="1"/>
</dbReference>
<keyword evidence="4" id="KW-0808">Transferase</keyword>
<reference evidence="11 12" key="1">
    <citation type="submission" date="2022-09" db="EMBL/GenBank/DDBJ databases">
        <title>Genome sequencing of Flavivirga sp. MEBiC05379.</title>
        <authorList>
            <person name="Oh H.-M."/>
            <person name="Kwon K.K."/>
            <person name="Park M.J."/>
            <person name="Yang S.-H."/>
        </authorList>
    </citation>
    <scope>NUCLEOTIDE SEQUENCE [LARGE SCALE GENOMIC DNA]</scope>
    <source>
        <strain evidence="11 12">MEBiC05379</strain>
    </source>
</reference>
<dbReference type="Pfam" id="PF13424">
    <property type="entry name" value="TPR_12"/>
    <property type="match status" value="1"/>
</dbReference>
<dbReference type="Proteomes" id="UP001337305">
    <property type="component" value="Unassembled WGS sequence"/>
</dbReference>
<keyword evidence="9" id="KW-0472">Membrane</keyword>
<feature type="repeat" description="TPR" evidence="8">
    <location>
        <begin position="246"/>
        <end position="279"/>
    </location>
</feature>
<dbReference type="PROSITE" id="PS50005">
    <property type="entry name" value="TPR"/>
    <property type="match status" value="2"/>
</dbReference>
<keyword evidence="6" id="KW-0418">Kinase</keyword>
<evidence type="ECO:0000256" key="3">
    <source>
        <dbReference type="ARBA" id="ARBA00022553"/>
    </source>
</evidence>
<keyword evidence="7" id="KW-0067">ATP-binding</keyword>
<dbReference type="Gene3D" id="3.30.565.10">
    <property type="entry name" value="Histidine kinase-like ATPase, C-terminal domain"/>
    <property type="match status" value="1"/>
</dbReference>
<evidence type="ECO:0000313" key="11">
    <source>
        <dbReference type="EMBL" id="MEF3833310.1"/>
    </source>
</evidence>
<organism evidence="11 12">
    <name type="scientific">Flavivirga spongiicola</name>
    <dbReference type="NCBI Taxonomy" id="421621"/>
    <lineage>
        <taxon>Bacteria</taxon>
        <taxon>Pseudomonadati</taxon>
        <taxon>Bacteroidota</taxon>
        <taxon>Flavobacteriia</taxon>
        <taxon>Flavobacteriales</taxon>
        <taxon>Flavobacteriaceae</taxon>
        <taxon>Flavivirga</taxon>
    </lineage>
</organism>
<comment type="catalytic activity">
    <reaction evidence="1">
        <text>ATP + protein L-histidine = ADP + protein N-phospho-L-histidine.</text>
        <dbReference type="EC" id="2.7.13.3"/>
    </reaction>
</comment>
<dbReference type="PROSITE" id="PS50109">
    <property type="entry name" value="HIS_KIN"/>
    <property type="match status" value="1"/>
</dbReference>
<evidence type="ECO:0000256" key="1">
    <source>
        <dbReference type="ARBA" id="ARBA00000085"/>
    </source>
</evidence>
<accession>A0ABU7XU49</accession>
<evidence type="ECO:0000256" key="9">
    <source>
        <dbReference type="SAM" id="Phobius"/>
    </source>
</evidence>
<keyword evidence="12" id="KW-1185">Reference proteome</keyword>
<feature type="repeat" description="TPR" evidence="8">
    <location>
        <begin position="166"/>
        <end position="199"/>
    </location>
</feature>
<evidence type="ECO:0000256" key="5">
    <source>
        <dbReference type="ARBA" id="ARBA00022741"/>
    </source>
</evidence>
<dbReference type="Gene3D" id="3.30.450.20">
    <property type="entry name" value="PAS domain"/>
    <property type="match status" value="1"/>
</dbReference>
<gene>
    <name evidence="11" type="ORF">N1F79_09225</name>
</gene>
<dbReference type="SMART" id="SM00028">
    <property type="entry name" value="TPR"/>
    <property type="match status" value="4"/>
</dbReference>
<dbReference type="Pfam" id="PF13581">
    <property type="entry name" value="HATPase_c_2"/>
    <property type="match status" value="1"/>
</dbReference>
<dbReference type="SUPFAM" id="SSF55874">
    <property type="entry name" value="ATPase domain of HSP90 chaperone/DNA topoisomerase II/histidine kinase"/>
    <property type="match status" value="1"/>
</dbReference>
<evidence type="ECO:0000256" key="6">
    <source>
        <dbReference type="ARBA" id="ARBA00022777"/>
    </source>
</evidence>
<evidence type="ECO:0000256" key="8">
    <source>
        <dbReference type="PROSITE-ProRule" id="PRU00339"/>
    </source>
</evidence>
<dbReference type="Gene3D" id="1.25.40.10">
    <property type="entry name" value="Tetratricopeptide repeat domain"/>
    <property type="match status" value="2"/>
</dbReference>
<dbReference type="InterPro" id="IPR003594">
    <property type="entry name" value="HATPase_dom"/>
</dbReference>
<dbReference type="PANTHER" id="PTHR41523:SF8">
    <property type="entry name" value="ETHYLENE RESPONSE SENSOR PROTEIN"/>
    <property type="match status" value="1"/>
</dbReference>
<feature type="domain" description="Histidine kinase" evidence="10">
    <location>
        <begin position="409"/>
        <end position="598"/>
    </location>
</feature>
<evidence type="ECO:0000256" key="4">
    <source>
        <dbReference type="ARBA" id="ARBA00022679"/>
    </source>
</evidence>
<evidence type="ECO:0000259" key="10">
    <source>
        <dbReference type="PROSITE" id="PS50109"/>
    </source>
</evidence>
<dbReference type="EC" id="2.7.13.3" evidence="2"/>
<dbReference type="InterPro" id="IPR005467">
    <property type="entry name" value="His_kinase_dom"/>
</dbReference>
<protein>
    <recommendedName>
        <fullName evidence="2">histidine kinase</fullName>
        <ecNumber evidence="2">2.7.13.3</ecNumber>
    </recommendedName>
</protein>
<sequence length="598" mass="68680">MRHLFSYRRKYCFFYIFFYATLSFSQNFEKADSLLKILESNNLSKKEQVLTLRNVAFYHPNLNIALNSAKQSFKIAQEIKESLLQAEALEEISHIEHRLGNNGLSLQASLTALQIYESLNMLERQAASYSQLANNYMNGKNYDLAIRYLKKAKYIYSNSNNSQNYALTNLNLGEAYRLAQHLDSAATAFQQTLKLNKTLKNDIIQGYSQGNLAMVYTTQNKLSLARQNLNDAINILSPLKDYYSNSVYLAELGKVYNKEGKYKAAENKFLEALSMAKQAGLKEQIRDFSALLTSFYESQKQYPLALEYQKSYQVYQDSLVNKENIQKIEQLKAGYEIDKRESEIGLLNTINTNQKFWVITLAVGASLLLLFAYFLYRGNKRIKVANTMLSSQKIIITKREQEKTLLLKELNHRIKNNLQMISSLLNLQSHELKGHPAKEAIVAGKYRVEALSLVHKKLYQEDLDTRVVLREYVEELVLGLFYGYNASFKPDFKMDDINVSLDTAVPLALVINEIIVNALKYAYKNVDNPKLKIIMSQDNNYLDIQIIDNGIGFNTNEAEKNNSFGIKLIYSLIEQLEGVIKKPDSKHGTHWKMHVKLT</sequence>
<name>A0ABU7XU49_9FLAO</name>
<keyword evidence="9" id="KW-0812">Transmembrane</keyword>
<evidence type="ECO:0000256" key="7">
    <source>
        <dbReference type="ARBA" id="ARBA00022840"/>
    </source>
</evidence>
<evidence type="ECO:0000256" key="2">
    <source>
        <dbReference type="ARBA" id="ARBA00012438"/>
    </source>
</evidence>
<proteinExistence type="predicted"/>
<dbReference type="InterPro" id="IPR011495">
    <property type="entry name" value="Sig_transdc_His_kin_sub2_dim/P"/>
</dbReference>
<dbReference type="RefSeq" id="WP_303305660.1">
    <property type="nucleotide sequence ID" value="NZ_JAODOP010000004.1"/>
</dbReference>
<dbReference type="SUPFAM" id="SSF48452">
    <property type="entry name" value="TPR-like"/>
    <property type="match status" value="2"/>
</dbReference>
<evidence type="ECO:0000313" key="12">
    <source>
        <dbReference type="Proteomes" id="UP001337305"/>
    </source>
</evidence>
<keyword evidence="9" id="KW-1133">Transmembrane helix</keyword>
<comment type="caution">
    <text evidence="11">The sequence shown here is derived from an EMBL/GenBank/DDBJ whole genome shotgun (WGS) entry which is preliminary data.</text>
</comment>
<feature type="transmembrane region" description="Helical" evidence="9">
    <location>
        <begin position="356"/>
        <end position="376"/>
    </location>
</feature>
<dbReference type="EMBL" id="JAODOP010000004">
    <property type="protein sequence ID" value="MEF3833310.1"/>
    <property type="molecule type" value="Genomic_DNA"/>
</dbReference>
<keyword evidence="3" id="KW-0597">Phosphoprotein</keyword>
<dbReference type="InterPro" id="IPR011990">
    <property type="entry name" value="TPR-like_helical_dom_sf"/>
</dbReference>
<keyword evidence="8" id="KW-0802">TPR repeat</keyword>